<sequence length="142" mass="15836">MEKCGRALYGRFIKRQNIYSHGRTEPGQVRGKGPVPGGELGAGRNAGTKIDDRRGPPIRAEAEGSSGSKRSEGWASQGEAGMEAPKLYSGDRSHQWHRQGLCTREEDERERETSMVREKSLIDCLLHTPQWGYESAGRRCIH</sequence>
<feature type="region of interest" description="Disordered" evidence="1">
    <location>
        <begin position="19"/>
        <end position="114"/>
    </location>
</feature>
<gene>
    <name evidence="2" type="ORF">D623_10006024</name>
</gene>
<accession>S7MRE8</accession>
<organism evidence="2 3">
    <name type="scientific">Myotis brandtii</name>
    <name type="common">Brandt's bat</name>
    <dbReference type="NCBI Taxonomy" id="109478"/>
    <lineage>
        <taxon>Eukaryota</taxon>
        <taxon>Metazoa</taxon>
        <taxon>Chordata</taxon>
        <taxon>Craniata</taxon>
        <taxon>Vertebrata</taxon>
        <taxon>Euteleostomi</taxon>
        <taxon>Mammalia</taxon>
        <taxon>Eutheria</taxon>
        <taxon>Laurasiatheria</taxon>
        <taxon>Chiroptera</taxon>
        <taxon>Yangochiroptera</taxon>
        <taxon>Vespertilionidae</taxon>
        <taxon>Myotis</taxon>
    </lineage>
</organism>
<reference evidence="2 3" key="1">
    <citation type="journal article" date="2013" name="Nat. Commun.">
        <title>Genome analysis reveals insights into physiology and longevity of the Brandt's bat Myotis brandtii.</title>
        <authorList>
            <person name="Seim I."/>
            <person name="Fang X."/>
            <person name="Xiong Z."/>
            <person name="Lobanov A.V."/>
            <person name="Huang Z."/>
            <person name="Ma S."/>
            <person name="Feng Y."/>
            <person name="Turanov A.A."/>
            <person name="Zhu Y."/>
            <person name="Lenz T.L."/>
            <person name="Gerashchenko M.V."/>
            <person name="Fan D."/>
            <person name="Hee Yim S."/>
            <person name="Yao X."/>
            <person name="Jordan D."/>
            <person name="Xiong Y."/>
            <person name="Ma Y."/>
            <person name="Lyapunov A.N."/>
            <person name="Chen G."/>
            <person name="Kulakova O.I."/>
            <person name="Sun Y."/>
            <person name="Lee S.G."/>
            <person name="Bronson R.T."/>
            <person name="Moskalev A.A."/>
            <person name="Sunyaev S.R."/>
            <person name="Zhang G."/>
            <person name="Krogh A."/>
            <person name="Wang J."/>
            <person name="Gladyshev V.N."/>
        </authorList>
    </citation>
    <scope>NUCLEOTIDE SEQUENCE [LARGE SCALE GENOMIC DNA]</scope>
</reference>
<evidence type="ECO:0000256" key="1">
    <source>
        <dbReference type="SAM" id="MobiDB-lite"/>
    </source>
</evidence>
<name>S7MRE8_MYOBR</name>
<evidence type="ECO:0000313" key="3">
    <source>
        <dbReference type="Proteomes" id="UP000052978"/>
    </source>
</evidence>
<dbReference type="EMBL" id="KE161932">
    <property type="protein sequence ID" value="EPQ05970.1"/>
    <property type="molecule type" value="Genomic_DNA"/>
</dbReference>
<proteinExistence type="predicted"/>
<dbReference type="AlphaFoldDB" id="S7MRE8"/>
<dbReference type="Proteomes" id="UP000052978">
    <property type="component" value="Unassembled WGS sequence"/>
</dbReference>
<protein>
    <submittedName>
        <fullName evidence="2">Uncharacterized protein</fullName>
    </submittedName>
</protein>
<keyword evidence="3" id="KW-1185">Reference proteome</keyword>
<feature type="compositionally biased region" description="Basic and acidic residues" evidence="1">
    <location>
        <begin position="103"/>
        <end position="114"/>
    </location>
</feature>
<evidence type="ECO:0000313" key="2">
    <source>
        <dbReference type="EMBL" id="EPQ05970.1"/>
    </source>
</evidence>